<reference evidence="8 9" key="1">
    <citation type="submission" date="2019-06" db="EMBL/GenBank/DDBJ databases">
        <title>A chromosomal-level reference genome of Carpinus fangiana (Coryloideae, Betulaceae).</title>
        <authorList>
            <person name="Yang X."/>
            <person name="Wang Z."/>
            <person name="Zhang L."/>
            <person name="Hao G."/>
            <person name="Liu J."/>
            <person name="Yang Y."/>
        </authorList>
    </citation>
    <scope>NUCLEOTIDE SEQUENCE [LARGE SCALE GENOMIC DNA]</scope>
    <source>
        <strain evidence="8">Cfa_2016G</strain>
        <tissue evidence="8">Leaf</tissue>
    </source>
</reference>
<protein>
    <recommendedName>
        <fullName evidence="3">tRNA (adenine(58)-N(1))-methyltransferase non-catalytic subunit TRM6</fullName>
    </recommendedName>
    <alternativeName>
        <fullName evidence="6">tRNA(m1A58)-methyltransferase subunit TRM6</fullName>
    </alternativeName>
</protein>
<evidence type="ECO:0000256" key="2">
    <source>
        <dbReference type="ARBA" id="ARBA00008320"/>
    </source>
</evidence>
<evidence type="ECO:0000256" key="5">
    <source>
        <dbReference type="ARBA" id="ARBA00023242"/>
    </source>
</evidence>
<sequence>MTTADRRAAESLRRASRKVPECLPGHSASIFPPNVRQVFCEKTGSYSWVMAGSNLRPHAYAALLMPSGLHKVIKGPWPKLNLVIRHISLGKFGTFPSNLIIGRPYHLTFELLDVAEGRSHSDLRIVPAQELHAETLSEEDGAIQDTRKSDDDDERFDLVGEDGQYIIRNNRLTVDDPSRQALGMEEIELLKKSMSTASGKDIIAKIMQSHSALDEKTAFSLAKYTLRKSKKYLKRFTLLPLDVNTLTQWMLQEKEPARIMEARHDILGLIASWSNVHCGDGNSRTIAPLGIPNQPHTVPDVVVERTDGNGRWLVVDETCGLLVATLAERMGLLHYDSLDPDSCERDETAADIASEDHDEDDDGAHTSDQEPNGNQKPKQARRKLLTEPISAMSNTITLLHSATQPNLSLLSYFHFDPHISSAHPLHVHLKTLTWLQLLDPMSTPSYTSEPSFLTDDVLKAMKPSKRGNYYRKRRRWQRTVRVVDETRAGGFDGLVVAGAMEPESVLHHLVPLVRGGGQIVVYSPSIEPLTHLCDSYSSARKTAFLNLLNNFPEAKHVPSEDFPLDPRLLLAPTLQTARAKEWQVLPGRTHPMMTGRGGSEGYIFTGTRVLPADGKVEARGVYVKKRKIEKVDGVEGQGITTPQPPSYEASISRQWLAQVGSFIPTRDLLSAVLVCKAWNQILLPHLWGAPAARFATDVEAAAASFLRFRRCLTHARLDTRKLVHTLHLPCALSRMDYSAHPSWLSCTLQSVPDLQSLILPSVPFLDHESLISLRDEDLGLVVRNLRLLSITAGRNVTSQGLLELLHRANRLLYLDLSNTRAARQSKIMTSLSSFHDLKVLKLANLALGDKVATDLFTAIGTRVRYLDISNNALTDRSIDILEDFCLKDPFDPDQPPDTYDKYELEAGLGDHARLDQAAFRLLTGDFAAASRLEYFGQEGIQILNIASNPISSAAMISLINSGRLQALDGANCAGSSIDLPDRPIREPQLSRSTYLRVPHQLVTGLIDGKERPLNQSDTQSYLHTKLDTLADVEAEREKRAHLFRGDLIAPALHPKLRHLILSGVPSRTRDAQFTHAFIRLIKDCALESRLASLQTRLDYRLAPGQKGTVARLKHQAKKLFALEEIILEFEPEEAIREIRSSNWNHASNTKSVTGDTDSEALWDAAASDFSFFGNEQTEPFHDMESRPSMPRKLSSQKGLPFDVAADISAFRQTVRKQFETATARGEAMPRIDGFWEGKIKIIRHDGSFQLSQLRSRAIARIQSRRGVPISLSIFGPRGKSPLASAGHGPGTPKQAHSRNELVLDTFNLTCVGGPPGVQMRKPSRPFGKVSDRLYSPRKYLMSRSITGREMPKPGTKYSLSAMEGRRRDIAQAARATSETPTRTDSDGLGRSVAVSDRCTCESPSLLIGRRLCEHCELRLPNASRRGPKTAYATMVYAQRTLGDWSWASNYDPPCPGSKRSVQLADHQPENLANDPSSRCNSSAANRSRIACAKSPVCAFTTDTWNSPTACLSQAAPLSSHYSQ</sequence>
<keyword evidence="4" id="KW-0819">tRNA processing</keyword>
<comment type="similarity">
    <text evidence="2">Belongs to the TRM6/GCD10 family.</text>
</comment>
<keyword evidence="5" id="KW-0539">Nucleus</keyword>
<evidence type="ECO:0000313" key="9">
    <source>
        <dbReference type="Proteomes" id="UP000327013"/>
    </source>
</evidence>
<comment type="subcellular location">
    <subcellularLocation>
        <location evidence="1">Nucleus</location>
    </subcellularLocation>
</comment>
<dbReference type="InterPro" id="IPR032675">
    <property type="entry name" value="LRR_dom_sf"/>
</dbReference>
<feature type="region of interest" description="Disordered" evidence="7">
    <location>
        <begin position="354"/>
        <end position="380"/>
    </location>
</feature>
<proteinExistence type="inferred from homology"/>
<dbReference type="OrthoDB" id="10254665at2759"/>
<dbReference type="EMBL" id="VIBQ01000012">
    <property type="protein sequence ID" value="KAB8342801.1"/>
    <property type="molecule type" value="Genomic_DNA"/>
</dbReference>
<dbReference type="Proteomes" id="UP000327013">
    <property type="component" value="Unassembled WGS sequence"/>
</dbReference>
<dbReference type="GO" id="GO:0031515">
    <property type="term" value="C:tRNA (m1A) methyltransferase complex"/>
    <property type="evidence" value="ECO:0007669"/>
    <property type="project" value="InterPro"/>
</dbReference>
<dbReference type="InterPro" id="IPR017423">
    <property type="entry name" value="TRM6"/>
</dbReference>
<evidence type="ECO:0000256" key="3">
    <source>
        <dbReference type="ARBA" id="ARBA00021704"/>
    </source>
</evidence>
<evidence type="ECO:0000256" key="7">
    <source>
        <dbReference type="SAM" id="MobiDB-lite"/>
    </source>
</evidence>
<comment type="caution">
    <text evidence="8">The sequence shown here is derived from an EMBL/GenBank/DDBJ whole genome shotgun (WGS) entry which is preliminary data.</text>
</comment>
<evidence type="ECO:0000256" key="4">
    <source>
        <dbReference type="ARBA" id="ARBA00022694"/>
    </source>
</evidence>
<gene>
    <name evidence="8" type="ORF">FH972_022399</name>
</gene>
<dbReference type="Gene3D" id="3.80.10.10">
    <property type="entry name" value="Ribonuclease Inhibitor"/>
    <property type="match status" value="1"/>
</dbReference>
<dbReference type="GO" id="GO:0030488">
    <property type="term" value="P:tRNA methylation"/>
    <property type="evidence" value="ECO:0007669"/>
    <property type="project" value="InterPro"/>
</dbReference>
<evidence type="ECO:0000256" key="6">
    <source>
        <dbReference type="ARBA" id="ARBA00032319"/>
    </source>
</evidence>
<dbReference type="PANTHER" id="PTHR12945">
    <property type="entry name" value="TRANSLATION INITIATION FACTOR EIF3-RELATED"/>
    <property type="match status" value="1"/>
</dbReference>
<dbReference type="GO" id="GO:0005634">
    <property type="term" value="C:nucleus"/>
    <property type="evidence" value="ECO:0007669"/>
    <property type="project" value="UniProtKB-SubCell"/>
</dbReference>
<name>A0A5N6KSP8_9ROSI</name>
<dbReference type="PANTHER" id="PTHR12945:SF0">
    <property type="entry name" value="TRNA (ADENINE(58)-N(1))-METHYLTRANSFERASE NON-CATALYTIC SUBUNIT TRM6"/>
    <property type="match status" value="1"/>
</dbReference>
<organism evidence="8 9">
    <name type="scientific">Carpinus fangiana</name>
    <dbReference type="NCBI Taxonomy" id="176857"/>
    <lineage>
        <taxon>Eukaryota</taxon>
        <taxon>Viridiplantae</taxon>
        <taxon>Streptophyta</taxon>
        <taxon>Embryophyta</taxon>
        <taxon>Tracheophyta</taxon>
        <taxon>Spermatophyta</taxon>
        <taxon>Magnoliopsida</taxon>
        <taxon>eudicotyledons</taxon>
        <taxon>Gunneridae</taxon>
        <taxon>Pentapetalae</taxon>
        <taxon>rosids</taxon>
        <taxon>fabids</taxon>
        <taxon>Fagales</taxon>
        <taxon>Betulaceae</taxon>
        <taxon>Carpinus</taxon>
    </lineage>
</organism>
<evidence type="ECO:0000313" key="8">
    <source>
        <dbReference type="EMBL" id="KAB8342801.1"/>
    </source>
</evidence>
<dbReference type="SUPFAM" id="SSF52047">
    <property type="entry name" value="RNI-like"/>
    <property type="match status" value="1"/>
</dbReference>
<evidence type="ECO:0000256" key="1">
    <source>
        <dbReference type="ARBA" id="ARBA00004123"/>
    </source>
</evidence>
<accession>A0A5N6KSP8</accession>
<keyword evidence="9" id="KW-1185">Reference proteome</keyword>
<dbReference type="Pfam" id="PF04189">
    <property type="entry name" value="Gcd10p"/>
    <property type="match status" value="1"/>
</dbReference>